<proteinExistence type="predicted"/>
<dbReference type="OrthoDB" id="348678at2759"/>
<protein>
    <recommendedName>
        <fullName evidence="5">Calcineurin-like phosphoesterase domain-containing protein</fullName>
    </recommendedName>
</protein>
<evidence type="ECO:0000313" key="3">
    <source>
        <dbReference type="EMBL" id="KIH56094.1"/>
    </source>
</evidence>
<evidence type="ECO:0000256" key="1">
    <source>
        <dbReference type="ARBA" id="ARBA00022801"/>
    </source>
</evidence>
<evidence type="ECO:0000256" key="2">
    <source>
        <dbReference type="ARBA" id="ARBA00023180"/>
    </source>
</evidence>
<dbReference type="GO" id="GO:0008081">
    <property type="term" value="F:phosphoric diester hydrolase activity"/>
    <property type="evidence" value="ECO:0007669"/>
    <property type="project" value="TreeGrafter"/>
</dbReference>
<organism evidence="3 4">
    <name type="scientific">Ancylostoma duodenale</name>
    <dbReference type="NCBI Taxonomy" id="51022"/>
    <lineage>
        <taxon>Eukaryota</taxon>
        <taxon>Metazoa</taxon>
        <taxon>Ecdysozoa</taxon>
        <taxon>Nematoda</taxon>
        <taxon>Chromadorea</taxon>
        <taxon>Rhabditida</taxon>
        <taxon>Rhabditina</taxon>
        <taxon>Rhabditomorpha</taxon>
        <taxon>Strongyloidea</taxon>
        <taxon>Ancylostomatidae</taxon>
        <taxon>Ancylostomatinae</taxon>
        <taxon>Ancylostoma</taxon>
    </lineage>
</organism>
<dbReference type="GO" id="GO:0005615">
    <property type="term" value="C:extracellular space"/>
    <property type="evidence" value="ECO:0007669"/>
    <property type="project" value="TreeGrafter"/>
</dbReference>
<dbReference type="PANTHER" id="PTHR10340:SF57">
    <property type="entry name" value="METALLOPHOS DOMAIN-CONTAINING PROTEIN"/>
    <property type="match status" value="1"/>
</dbReference>
<gene>
    <name evidence="3" type="ORF">ANCDUO_13729</name>
</gene>
<dbReference type="PANTHER" id="PTHR10340">
    <property type="entry name" value="SPHINGOMYELIN PHOSPHODIESTERASE"/>
    <property type="match status" value="1"/>
</dbReference>
<dbReference type="InterPro" id="IPR029052">
    <property type="entry name" value="Metallo-depent_PP-like"/>
</dbReference>
<name>A0A0C2GB15_9BILA</name>
<reference evidence="3 4" key="1">
    <citation type="submission" date="2013-12" db="EMBL/GenBank/DDBJ databases">
        <title>Draft genome of the parsitic nematode Ancylostoma duodenale.</title>
        <authorList>
            <person name="Mitreva M."/>
        </authorList>
    </citation>
    <scope>NUCLEOTIDE SEQUENCE [LARGE SCALE GENOMIC DNA]</scope>
    <source>
        <strain evidence="3 4">Zhejiang</strain>
    </source>
</reference>
<evidence type="ECO:0000313" key="4">
    <source>
        <dbReference type="Proteomes" id="UP000054047"/>
    </source>
</evidence>
<dbReference type="Proteomes" id="UP000054047">
    <property type="component" value="Unassembled WGS sequence"/>
</dbReference>
<accession>A0A0C2GB15</accession>
<keyword evidence="2" id="KW-0325">Glycoprotein</keyword>
<dbReference type="AlphaFoldDB" id="A0A0C2GB15"/>
<evidence type="ECO:0008006" key="5">
    <source>
        <dbReference type="Google" id="ProtNLM"/>
    </source>
</evidence>
<dbReference type="EMBL" id="KN736294">
    <property type="protein sequence ID" value="KIH56094.1"/>
    <property type="molecule type" value="Genomic_DNA"/>
</dbReference>
<keyword evidence="4" id="KW-1185">Reference proteome</keyword>
<sequence>MLICCCTQITQKLLLIFHLLLREFQDGSMILLLSLLLGVDAIKILQLADFHLDVDYSVTGDAKHMCHNASSGAAGKLGKYGDYMCDAPEPLVVFALREAKRLVPDPDLVIWTGDNIPHIDNYDWNCEYCCVN</sequence>
<keyword evidence="1" id="KW-0378">Hydrolase</keyword>
<dbReference type="SUPFAM" id="SSF56300">
    <property type="entry name" value="Metallo-dependent phosphatases"/>
    <property type="match status" value="1"/>
</dbReference>